<reference evidence="1 2" key="1">
    <citation type="journal article" date="2024" name="Plant Biotechnol. J.">
        <title>Dendrobium thyrsiflorum genome and its molecular insights into genes involved in important horticultural traits.</title>
        <authorList>
            <person name="Chen B."/>
            <person name="Wang J.Y."/>
            <person name="Zheng P.J."/>
            <person name="Li K.L."/>
            <person name="Liang Y.M."/>
            <person name="Chen X.F."/>
            <person name="Zhang C."/>
            <person name="Zhao X."/>
            <person name="He X."/>
            <person name="Zhang G.Q."/>
            <person name="Liu Z.J."/>
            <person name="Xu Q."/>
        </authorList>
    </citation>
    <scope>NUCLEOTIDE SEQUENCE [LARGE SCALE GENOMIC DNA]</scope>
    <source>
        <strain evidence="1">GZMU011</strain>
    </source>
</reference>
<protein>
    <submittedName>
        <fullName evidence="1">Uncharacterized protein</fullName>
    </submittedName>
</protein>
<evidence type="ECO:0000313" key="1">
    <source>
        <dbReference type="EMBL" id="KAL0919659.1"/>
    </source>
</evidence>
<proteinExistence type="predicted"/>
<comment type="caution">
    <text evidence="1">The sequence shown here is derived from an EMBL/GenBank/DDBJ whole genome shotgun (WGS) entry which is preliminary data.</text>
</comment>
<organism evidence="1 2">
    <name type="scientific">Dendrobium thyrsiflorum</name>
    <name type="common">Pinecone-like raceme dendrobium</name>
    <name type="synonym">Orchid</name>
    <dbReference type="NCBI Taxonomy" id="117978"/>
    <lineage>
        <taxon>Eukaryota</taxon>
        <taxon>Viridiplantae</taxon>
        <taxon>Streptophyta</taxon>
        <taxon>Embryophyta</taxon>
        <taxon>Tracheophyta</taxon>
        <taxon>Spermatophyta</taxon>
        <taxon>Magnoliopsida</taxon>
        <taxon>Liliopsida</taxon>
        <taxon>Asparagales</taxon>
        <taxon>Orchidaceae</taxon>
        <taxon>Epidendroideae</taxon>
        <taxon>Malaxideae</taxon>
        <taxon>Dendrobiinae</taxon>
        <taxon>Dendrobium</taxon>
    </lineage>
</organism>
<evidence type="ECO:0000313" key="2">
    <source>
        <dbReference type="Proteomes" id="UP001552299"/>
    </source>
</evidence>
<name>A0ABD0V412_DENTH</name>
<dbReference type="EMBL" id="JANQDX010000009">
    <property type="protein sequence ID" value="KAL0919659.1"/>
    <property type="molecule type" value="Genomic_DNA"/>
</dbReference>
<sequence>MSDLDNKRSNHLLSHKIFYSISLYLTFQHYINSISFALNHKAFGIRCNEKQISATFYQIGIGINRLSHLERLCCEFHPNGGFRLQAELVPRISRQYIGFSDSRITDQNDLEEIFLRPVETMLLRYRLLVPLNQATCKFISITRSSETNLVVSEYRRTLSTSSASNSETGSLNPIA</sequence>
<dbReference type="Proteomes" id="UP001552299">
    <property type="component" value="Unassembled WGS sequence"/>
</dbReference>
<keyword evidence="2" id="KW-1185">Reference proteome</keyword>
<gene>
    <name evidence="1" type="ORF">M5K25_011770</name>
</gene>
<accession>A0ABD0V412</accession>
<dbReference type="AlphaFoldDB" id="A0ABD0V412"/>